<keyword evidence="3" id="KW-0326">Glycosidase</keyword>
<dbReference type="SUPFAM" id="SSF51445">
    <property type="entry name" value="(Trans)glycosidases"/>
    <property type="match status" value="1"/>
</dbReference>
<dbReference type="EMBL" id="BAAAVM010000114">
    <property type="protein sequence ID" value="GAA2773274.1"/>
    <property type="molecule type" value="Genomic_DNA"/>
</dbReference>
<gene>
    <name evidence="6" type="ORF">GCM10010521_59360</name>
</gene>
<dbReference type="Proteomes" id="UP001500893">
    <property type="component" value="Unassembled WGS sequence"/>
</dbReference>
<evidence type="ECO:0000256" key="4">
    <source>
        <dbReference type="SAM" id="MobiDB-lite"/>
    </source>
</evidence>
<feature type="chain" id="PRO_5046254687" description="Hydrolase" evidence="5">
    <location>
        <begin position="32"/>
        <end position="326"/>
    </location>
</feature>
<evidence type="ECO:0000256" key="3">
    <source>
        <dbReference type="ARBA" id="ARBA00023295"/>
    </source>
</evidence>
<dbReference type="Gene3D" id="3.20.20.80">
    <property type="entry name" value="Glycosidases"/>
    <property type="match status" value="1"/>
</dbReference>
<protein>
    <recommendedName>
        <fullName evidence="8">Hydrolase</fullName>
    </recommendedName>
</protein>
<comment type="similarity">
    <text evidence="1">Belongs to the glycosyl hydrolase 25 family.</text>
</comment>
<evidence type="ECO:0008006" key="8">
    <source>
        <dbReference type="Google" id="ProtNLM"/>
    </source>
</evidence>
<name>A0ABN3V127_9ACTN</name>
<dbReference type="RefSeq" id="WP_425586778.1">
    <property type="nucleotide sequence ID" value="NZ_BAAAVM010000114.1"/>
</dbReference>
<feature type="region of interest" description="Disordered" evidence="4">
    <location>
        <begin position="28"/>
        <end position="128"/>
    </location>
</feature>
<keyword evidence="2" id="KW-0378">Hydrolase</keyword>
<evidence type="ECO:0000256" key="5">
    <source>
        <dbReference type="SAM" id="SignalP"/>
    </source>
</evidence>
<dbReference type="Pfam" id="PF01183">
    <property type="entry name" value="Glyco_hydro_25"/>
    <property type="match status" value="1"/>
</dbReference>
<dbReference type="PANTHER" id="PTHR34135:SF2">
    <property type="entry name" value="LYSOZYME"/>
    <property type="match status" value="1"/>
</dbReference>
<feature type="signal peptide" evidence="5">
    <location>
        <begin position="1"/>
        <end position="31"/>
    </location>
</feature>
<evidence type="ECO:0000313" key="6">
    <source>
        <dbReference type="EMBL" id="GAA2773274.1"/>
    </source>
</evidence>
<accession>A0ABN3V127</accession>
<comment type="caution">
    <text evidence="6">The sequence shown here is derived from an EMBL/GenBank/DDBJ whole genome shotgun (WGS) entry which is preliminary data.</text>
</comment>
<dbReference type="InterPro" id="IPR002053">
    <property type="entry name" value="Glyco_hydro_25"/>
</dbReference>
<dbReference type="CDD" id="cd06412">
    <property type="entry name" value="GH25_CH-type"/>
    <property type="match status" value="1"/>
</dbReference>
<evidence type="ECO:0000256" key="2">
    <source>
        <dbReference type="ARBA" id="ARBA00022801"/>
    </source>
</evidence>
<organism evidence="6 7">
    <name type="scientific">Streptomyces rameus</name>
    <dbReference type="NCBI Taxonomy" id="68261"/>
    <lineage>
        <taxon>Bacteria</taxon>
        <taxon>Bacillati</taxon>
        <taxon>Actinomycetota</taxon>
        <taxon>Actinomycetes</taxon>
        <taxon>Kitasatosporales</taxon>
        <taxon>Streptomycetaceae</taxon>
        <taxon>Streptomyces</taxon>
    </lineage>
</organism>
<dbReference type="PANTHER" id="PTHR34135">
    <property type="entry name" value="LYSOZYME"/>
    <property type="match status" value="1"/>
</dbReference>
<keyword evidence="5" id="KW-0732">Signal</keyword>
<dbReference type="InterPro" id="IPR018077">
    <property type="entry name" value="Glyco_hydro_fam25_subgr"/>
</dbReference>
<reference evidence="6 7" key="1">
    <citation type="journal article" date="2019" name="Int. J. Syst. Evol. Microbiol.">
        <title>The Global Catalogue of Microorganisms (GCM) 10K type strain sequencing project: providing services to taxonomists for standard genome sequencing and annotation.</title>
        <authorList>
            <consortium name="The Broad Institute Genomics Platform"/>
            <consortium name="The Broad Institute Genome Sequencing Center for Infectious Disease"/>
            <person name="Wu L."/>
            <person name="Ma J."/>
        </authorList>
    </citation>
    <scope>NUCLEOTIDE SEQUENCE [LARGE SCALE GENOMIC DNA]</scope>
    <source>
        <strain evidence="6 7">JCM 11574</strain>
    </source>
</reference>
<dbReference type="PROSITE" id="PS51904">
    <property type="entry name" value="GLYCOSYL_HYDROL_F25_2"/>
    <property type="match status" value="1"/>
</dbReference>
<dbReference type="InterPro" id="IPR017853">
    <property type="entry name" value="GH"/>
</dbReference>
<sequence length="326" mass="34982">MAREHTSVRHRAGVLATATAAALALTGTASASTQPSLSDRSPVAAGSLRQAAPVEPAGFLTPGGPLRPGTAEPGGPLTPAGPGDPVGPLSPVGPVEPIGSLMPAGSPAFASGRAKAPKGHDVSSHQKRVNWTAARANGARFVYIKATESTNYRNPYFSGQYTGARNAGLLRGAYHFALPDRSSGAKQAAYFVRHGGGWRADGWTLPPALDIEYNPYNTSRKCYGLGKARMVGWIRSFSDEIKRETGRRPVIYTTTQWWKLCTGNSRAFSQSHPLWIARHGTSRPGALPGGWRYWTFWQYDTRGALPGDQNLFNGSLSRLRIFARGR</sequence>
<evidence type="ECO:0000313" key="7">
    <source>
        <dbReference type="Proteomes" id="UP001500893"/>
    </source>
</evidence>
<dbReference type="SMART" id="SM00641">
    <property type="entry name" value="Glyco_25"/>
    <property type="match status" value="1"/>
</dbReference>
<keyword evidence="7" id="KW-1185">Reference proteome</keyword>
<proteinExistence type="inferred from homology"/>
<evidence type="ECO:0000256" key="1">
    <source>
        <dbReference type="ARBA" id="ARBA00010646"/>
    </source>
</evidence>